<dbReference type="AlphaFoldDB" id="M1DZJ9"/>
<reference evidence="2" key="2">
    <citation type="submission" date="2015-06" db="UniProtKB">
        <authorList>
            <consortium name="EnsemblPlants"/>
        </authorList>
    </citation>
    <scope>IDENTIFICATION</scope>
    <source>
        <strain evidence="2">DM1-3 516 R44</strain>
    </source>
</reference>
<proteinExistence type="predicted"/>
<dbReference type="InParanoid" id="M1DZJ9"/>
<dbReference type="Proteomes" id="UP000011115">
    <property type="component" value="Unassembled WGS sequence"/>
</dbReference>
<reference evidence="3" key="1">
    <citation type="journal article" date="2011" name="Nature">
        <title>Genome sequence and analysis of the tuber crop potato.</title>
        <authorList>
            <consortium name="The Potato Genome Sequencing Consortium"/>
        </authorList>
    </citation>
    <scope>NUCLEOTIDE SEQUENCE [LARGE SCALE GENOMIC DNA]</scope>
    <source>
        <strain evidence="3">cv. DM1-3 516 R44</strain>
    </source>
</reference>
<dbReference type="HOGENOM" id="CLU_2042179_0_0_1"/>
<keyword evidence="3" id="KW-1185">Reference proteome</keyword>
<organism evidence="2 3">
    <name type="scientific">Solanum tuberosum</name>
    <name type="common">Potato</name>
    <dbReference type="NCBI Taxonomy" id="4113"/>
    <lineage>
        <taxon>Eukaryota</taxon>
        <taxon>Viridiplantae</taxon>
        <taxon>Streptophyta</taxon>
        <taxon>Embryophyta</taxon>
        <taxon>Tracheophyta</taxon>
        <taxon>Spermatophyta</taxon>
        <taxon>Magnoliopsida</taxon>
        <taxon>eudicotyledons</taxon>
        <taxon>Gunneridae</taxon>
        <taxon>Pentapetalae</taxon>
        <taxon>asterids</taxon>
        <taxon>lamiids</taxon>
        <taxon>Solanales</taxon>
        <taxon>Solanaceae</taxon>
        <taxon>Solanoideae</taxon>
        <taxon>Solaneae</taxon>
        <taxon>Solanum</taxon>
    </lineage>
</organism>
<dbReference type="EnsemblPlants" id="PGSC0003DMT400096940">
    <property type="protein sequence ID" value="PGSC0003DMT400096940"/>
    <property type="gene ID" value="PGSC0003DMG400046511"/>
</dbReference>
<sequence length="121" mass="12670">MMVATMMASLEGGYNPSLALDRLVEAVKTVDVGLIKDDANPESLRKGTPVDLPPLSADVPIDIEQVEGEHTVDDTTHALPTEADVQAPPSISSGYASSTPRAPTPPGSVLIPVARVQKLET</sequence>
<dbReference type="Gramene" id="PGSC0003DMT400096940">
    <property type="protein sequence ID" value="PGSC0003DMT400096940"/>
    <property type="gene ID" value="PGSC0003DMG400046511"/>
</dbReference>
<feature type="region of interest" description="Disordered" evidence="1">
    <location>
        <begin position="69"/>
        <end position="121"/>
    </location>
</feature>
<protein>
    <recommendedName>
        <fullName evidence="4">Integrase core domain containing protein</fullName>
    </recommendedName>
</protein>
<evidence type="ECO:0008006" key="4">
    <source>
        <dbReference type="Google" id="ProtNLM"/>
    </source>
</evidence>
<accession>M1DZJ9</accession>
<evidence type="ECO:0000256" key="1">
    <source>
        <dbReference type="SAM" id="MobiDB-lite"/>
    </source>
</evidence>
<evidence type="ECO:0000313" key="2">
    <source>
        <dbReference type="EnsemblPlants" id="PGSC0003DMT400096940"/>
    </source>
</evidence>
<feature type="compositionally biased region" description="Polar residues" evidence="1">
    <location>
        <begin position="89"/>
        <end position="101"/>
    </location>
</feature>
<dbReference type="PaxDb" id="4113-PGSC0003DMT400096940"/>
<evidence type="ECO:0000313" key="3">
    <source>
        <dbReference type="Proteomes" id="UP000011115"/>
    </source>
</evidence>
<name>M1DZJ9_SOLTU</name>